<keyword evidence="11" id="KW-1185">Reference proteome</keyword>
<reference evidence="8" key="1">
    <citation type="submission" date="2023-07" db="EMBL/GenBank/DDBJ databases">
        <title>Genome content predicts the carbon catabolic preferences of heterotrophic bacteria.</title>
        <authorList>
            <person name="Gralka M."/>
        </authorList>
    </citation>
    <scope>NUCLEOTIDE SEQUENCE</scope>
    <source>
        <strain evidence="9">5G01</strain>
        <strain evidence="8">I2M16</strain>
    </source>
</reference>
<keyword evidence="2" id="KW-0813">Transport</keyword>
<evidence type="ECO:0000256" key="6">
    <source>
        <dbReference type="ARBA" id="ARBA00023136"/>
    </source>
</evidence>
<proteinExistence type="predicted"/>
<feature type="transmembrane region" description="Helical" evidence="7">
    <location>
        <begin position="290"/>
        <end position="310"/>
    </location>
</feature>
<feature type="transmembrane region" description="Helical" evidence="7">
    <location>
        <begin position="169"/>
        <end position="189"/>
    </location>
</feature>
<dbReference type="InterPro" id="IPR004776">
    <property type="entry name" value="Mem_transp_PIN-like"/>
</dbReference>
<evidence type="ECO:0000313" key="9">
    <source>
        <dbReference type="EMBL" id="MDP2522724.1"/>
    </source>
</evidence>
<sequence length="311" mass="33171">MLEIFATTAPIFCLIILGYVAVKTRLMPTDALPGLGRFVMYFTLPALIFDTLVHMDFADVIEPRFLLAYGIGSLLSFSIGLLIAKKLLNNNLTGSGIKALGMSMSNSAFFGLPVLILVFDDPPTVAFTMALIIENMLLFPVALMTIEYANGKGENQSLLQIWKSVIKRVTRNPLIIAIVAGFIGSALQIRFPTPVNESLHMLSAASATTALFVIGGSLVGSTIKGNMVEISTVIVGKLLMHPLCVALAVLCIPGLSPELRLAAILLAAMPMMSIYPIIGGNYGYRSICASILMGATMVSFISIAAILGILL</sequence>
<feature type="transmembrane region" description="Helical" evidence="7">
    <location>
        <begin position="6"/>
        <end position="22"/>
    </location>
</feature>
<evidence type="ECO:0000256" key="7">
    <source>
        <dbReference type="SAM" id="Phobius"/>
    </source>
</evidence>
<organism evidence="8 10">
    <name type="scientific">Neptunomonas phycophila</name>
    <dbReference type="NCBI Taxonomy" id="1572645"/>
    <lineage>
        <taxon>Bacteria</taxon>
        <taxon>Pseudomonadati</taxon>
        <taxon>Pseudomonadota</taxon>
        <taxon>Gammaproteobacteria</taxon>
        <taxon>Oceanospirillales</taxon>
        <taxon>Oceanospirillaceae</taxon>
        <taxon>Neptunomonas</taxon>
    </lineage>
</organism>
<accession>A0AAW7XLJ1</accession>
<feature type="transmembrane region" description="Helical" evidence="7">
    <location>
        <begin position="235"/>
        <end position="255"/>
    </location>
</feature>
<feature type="transmembrane region" description="Helical" evidence="7">
    <location>
        <begin position="96"/>
        <end position="119"/>
    </location>
</feature>
<keyword evidence="5 7" id="KW-1133">Transmembrane helix</keyword>
<feature type="transmembrane region" description="Helical" evidence="7">
    <location>
        <begin position="261"/>
        <end position="278"/>
    </location>
</feature>
<dbReference type="Proteomes" id="UP001169862">
    <property type="component" value="Unassembled WGS sequence"/>
</dbReference>
<keyword evidence="4 7" id="KW-0812">Transmembrane</keyword>
<dbReference type="GO" id="GO:0016020">
    <property type="term" value="C:membrane"/>
    <property type="evidence" value="ECO:0007669"/>
    <property type="project" value="UniProtKB-SubCell"/>
</dbReference>
<dbReference type="AlphaFoldDB" id="A0AAW7XLJ1"/>
<gene>
    <name evidence="8" type="ORF">Q4490_16475</name>
    <name evidence="9" type="ORF">Q8W30_09115</name>
</gene>
<evidence type="ECO:0000256" key="5">
    <source>
        <dbReference type="ARBA" id="ARBA00022989"/>
    </source>
</evidence>
<evidence type="ECO:0000313" key="11">
    <source>
        <dbReference type="Proteomes" id="UP001177341"/>
    </source>
</evidence>
<evidence type="ECO:0000313" key="10">
    <source>
        <dbReference type="Proteomes" id="UP001169862"/>
    </source>
</evidence>
<keyword evidence="3" id="KW-1003">Cell membrane</keyword>
<dbReference type="PANTHER" id="PTHR36838:SF1">
    <property type="entry name" value="SLR1864 PROTEIN"/>
    <property type="match status" value="1"/>
</dbReference>
<dbReference type="EMBL" id="JAUOPG010000013">
    <property type="protein sequence ID" value="MDO6455159.1"/>
    <property type="molecule type" value="Genomic_DNA"/>
</dbReference>
<dbReference type="Pfam" id="PF03547">
    <property type="entry name" value="Mem_trans"/>
    <property type="match status" value="1"/>
</dbReference>
<dbReference type="RefSeq" id="WP_303552161.1">
    <property type="nucleotide sequence ID" value="NZ_JAUOPG010000013.1"/>
</dbReference>
<evidence type="ECO:0000256" key="3">
    <source>
        <dbReference type="ARBA" id="ARBA00022475"/>
    </source>
</evidence>
<dbReference type="Proteomes" id="UP001177341">
    <property type="component" value="Unassembled WGS sequence"/>
</dbReference>
<dbReference type="GO" id="GO:0055085">
    <property type="term" value="P:transmembrane transport"/>
    <property type="evidence" value="ECO:0007669"/>
    <property type="project" value="InterPro"/>
</dbReference>
<comment type="subcellular location">
    <subcellularLocation>
        <location evidence="1">Membrane</location>
        <topology evidence="1">Multi-pass membrane protein</topology>
    </subcellularLocation>
</comment>
<dbReference type="EMBL" id="JAUYVO010000005">
    <property type="protein sequence ID" value="MDP2522724.1"/>
    <property type="molecule type" value="Genomic_DNA"/>
</dbReference>
<evidence type="ECO:0000256" key="2">
    <source>
        <dbReference type="ARBA" id="ARBA00022448"/>
    </source>
</evidence>
<dbReference type="PANTHER" id="PTHR36838">
    <property type="entry name" value="AUXIN EFFLUX CARRIER FAMILY PROTEIN"/>
    <property type="match status" value="1"/>
</dbReference>
<evidence type="ECO:0000256" key="1">
    <source>
        <dbReference type="ARBA" id="ARBA00004141"/>
    </source>
</evidence>
<feature type="transmembrane region" description="Helical" evidence="7">
    <location>
        <begin position="125"/>
        <end position="148"/>
    </location>
</feature>
<feature type="transmembrane region" description="Helical" evidence="7">
    <location>
        <begin position="65"/>
        <end position="84"/>
    </location>
</feature>
<comment type="caution">
    <text evidence="8">The sequence shown here is derived from an EMBL/GenBank/DDBJ whole genome shotgun (WGS) entry which is preliminary data.</text>
</comment>
<keyword evidence="6 7" id="KW-0472">Membrane</keyword>
<protein>
    <submittedName>
        <fullName evidence="8">AEC family transporter</fullName>
    </submittedName>
</protein>
<evidence type="ECO:0000256" key="4">
    <source>
        <dbReference type="ARBA" id="ARBA00022692"/>
    </source>
</evidence>
<feature type="transmembrane region" description="Helical" evidence="7">
    <location>
        <begin position="34"/>
        <end position="53"/>
    </location>
</feature>
<evidence type="ECO:0000313" key="8">
    <source>
        <dbReference type="EMBL" id="MDO6455159.1"/>
    </source>
</evidence>
<feature type="transmembrane region" description="Helical" evidence="7">
    <location>
        <begin position="201"/>
        <end position="223"/>
    </location>
</feature>
<name>A0AAW7XLJ1_9GAMM</name>